<gene>
    <name evidence="1" type="ORF">AGERDE_LOCUS9290</name>
</gene>
<name>A0A9N9CLX8_9GLOM</name>
<reference evidence="1" key="1">
    <citation type="submission" date="2021-06" db="EMBL/GenBank/DDBJ databases">
        <authorList>
            <person name="Kallberg Y."/>
            <person name="Tangrot J."/>
            <person name="Rosling A."/>
        </authorList>
    </citation>
    <scope>NUCLEOTIDE SEQUENCE</scope>
    <source>
        <strain evidence="1">MT106</strain>
    </source>
</reference>
<comment type="caution">
    <text evidence="1">The sequence shown here is derived from an EMBL/GenBank/DDBJ whole genome shotgun (WGS) entry which is preliminary data.</text>
</comment>
<accession>A0A9N9CLX8</accession>
<sequence>MSNPQSFVNGTPNTCIFDNQSSASNVNIDDNNVIGVLMDAY</sequence>
<feature type="non-terminal residue" evidence="1">
    <location>
        <position position="41"/>
    </location>
</feature>
<dbReference type="EMBL" id="CAJVPL010002263">
    <property type="protein sequence ID" value="CAG8604935.1"/>
    <property type="molecule type" value="Genomic_DNA"/>
</dbReference>
<evidence type="ECO:0000313" key="2">
    <source>
        <dbReference type="Proteomes" id="UP000789831"/>
    </source>
</evidence>
<protein>
    <submittedName>
        <fullName evidence="1">6931_t:CDS:1</fullName>
    </submittedName>
</protein>
<dbReference type="AlphaFoldDB" id="A0A9N9CLX8"/>
<organism evidence="1 2">
    <name type="scientific">Ambispora gerdemannii</name>
    <dbReference type="NCBI Taxonomy" id="144530"/>
    <lineage>
        <taxon>Eukaryota</taxon>
        <taxon>Fungi</taxon>
        <taxon>Fungi incertae sedis</taxon>
        <taxon>Mucoromycota</taxon>
        <taxon>Glomeromycotina</taxon>
        <taxon>Glomeromycetes</taxon>
        <taxon>Archaeosporales</taxon>
        <taxon>Ambisporaceae</taxon>
        <taxon>Ambispora</taxon>
    </lineage>
</organism>
<evidence type="ECO:0000313" key="1">
    <source>
        <dbReference type="EMBL" id="CAG8604935.1"/>
    </source>
</evidence>
<keyword evidence="2" id="KW-1185">Reference proteome</keyword>
<proteinExistence type="predicted"/>
<dbReference type="Proteomes" id="UP000789831">
    <property type="component" value="Unassembled WGS sequence"/>
</dbReference>